<feature type="region of interest" description="Disordered" evidence="1">
    <location>
        <begin position="70"/>
        <end position="89"/>
    </location>
</feature>
<sequence length="89" mass="10225">MEDCYAGEKWKEKEDEERGLAVASREPAREDRWRREPGNLGTIEFSRAKPPAATDRRRYTYTLLLGPRLDSRQAEERRASTPSKSASLA</sequence>
<accession>A0AAV2NKC5</accession>
<dbReference type="Proteomes" id="UP001497644">
    <property type="component" value="Chromosome 2"/>
</dbReference>
<reference evidence="2" key="1">
    <citation type="submission" date="2024-04" db="EMBL/GenBank/DDBJ databases">
        <authorList>
            <consortium name="Molecular Ecology Group"/>
        </authorList>
    </citation>
    <scope>NUCLEOTIDE SEQUENCE</scope>
</reference>
<evidence type="ECO:0000256" key="1">
    <source>
        <dbReference type="SAM" id="MobiDB-lite"/>
    </source>
</evidence>
<dbReference type="AlphaFoldDB" id="A0AAV2NKC5"/>
<organism evidence="2 3">
    <name type="scientific">Lasius platythorax</name>
    <dbReference type="NCBI Taxonomy" id="488582"/>
    <lineage>
        <taxon>Eukaryota</taxon>
        <taxon>Metazoa</taxon>
        <taxon>Ecdysozoa</taxon>
        <taxon>Arthropoda</taxon>
        <taxon>Hexapoda</taxon>
        <taxon>Insecta</taxon>
        <taxon>Pterygota</taxon>
        <taxon>Neoptera</taxon>
        <taxon>Endopterygota</taxon>
        <taxon>Hymenoptera</taxon>
        <taxon>Apocrita</taxon>
        <taxon>Aculeata</taxon>
        <taxon>Formicoidea</taxon>
        <taxon>Formicidae</taxon>
        <taxon>Formicinae</taxon>
        <taxon>Lasius</taxon>
        <taxon>Lasius</taxon>
    </lineage>
</organism>
<keyword evidence="3" id="KW-1185">Reference proteome</keyword>
<feature type="compositionally biased region" description="Polar residues" evidence="1">
    <location>
        <begin position="80"/>
        <end position="89"/>
    </location>
</feature>
<name>A0AAV2NKC5_9HYME</name>
<protein>
    <submittedName>
        <fullName evidence="2">Uncharacterized protein</fullName>
    </submittedName>
</protein>
<feature type="compositionally biased region" description="Basic and acidic residues" evidence="1">
    <location>
        <begin position="70"/>
        <end position="79"/>
    </location>
</feature>
<feature type="region of interest" description="Disordered" evidence="1">
    <location>
        <begin position="1"/>
        <end position="32"/>
    </location>
</feature>
<dbReference type="EMBL" id="OZ034825">
    <property type="protein sequence ID" value="CAL1680243.1"/>
    <property type="molecule type" value="Genomic_DNA"/>
</dbReference>
<evidence type="ECO:0000313" key="3">
    <source>
        <dbReference type="Proteomes" id="UP001497644"/>
    </source>
</evidence>
<feature type="compositionally biased region" description="Basic and acidic residues" evidence="1">
    <location>
        <begin position="1"/>
        <end position="19"/>
    </location>
</feature>
<gene>
    <name evidence="2" type="ORF">LPLAT_LOCUS6301</name>
</gene>
<evidence type="ECO:0000313" key="2">
    <source>
        <dbReference type="EMBL" id="CAL1680243.1"/>
    </source>
</evidence>
<proteinExistence type="predicted"/>